<reference evidence="6 8" key="1">
    <citation type="submission" date="2020-06" db="EMBL/GenBank/DDBJ databases">
        <title>Description of novel acetic acid bacteria.</title>
        <authorList>
            <person name="Sombolestani A."/>
        </authorList>
    </citation>
    <scope>NUCLEOTIDE SEQUENCE [LARGE SCALE GENOMIC DNA]</scope>
    <source>
        <strain evidence="6 8">LMG 26838</strain>
    </source>
</reference>
<dbReference type="GO" id="GO:0006310">
    <property type="term" value="P:DNA recombination"/>
    <property type="evidence" value="ECO:0007669"/>
    <property type="project" value="UniProtKB-KW"/>
</dbReference>
<dbReference type="NCBIfam" id="TIGR02772">
    <property type="entry name" value="Ku_bact"/>
    <property type="match status" value="1"/>
</dbReference>
<comment type="function">
    <text evidence="2">With LigD forms a non-homologous end joining (NHEJ) DNA repair enzyme, which repairs dsDNA breaks with reduced fidelity. Binds linear dsDNA with 5'- and 3'- overhangs but not closed circular dsDNA nor ssDNA. Recruits and stimulates the ligase activity of LigD.</text>
</comment>
<evidence type="ECO:0000313" key="8">
    <source>
        <dbReference type="Proteomes" id="UP000565205"/>
    </source>
</evidence>
<keyword evidence="2" id="KW-0227">DNA damage</keyword>
<dbReference type="InterPro" id="IPR006164">
    <property type="entry name" value="DNA_bd_Ku70/Ku80"/>
</dbReference>
<dbReference type="EMBL" id="JACHXV010000001">
    <property type="protein sequence ID" value="MBB3172315.1"/>
    <property type="molecule type" value="Genomic_DNA"/>
</dbReference>
<dbReference type="Proteomes" id="UP000557688">
    <property type="component" value="Unassembled WGS sequence"/>
</dbReference>
<accession>A0A839UUG6</accession>
<dbReference type="Pfam" id="PF02735">
    <property type="entry name" value="Ku"/>
    <property type="match status" value="1"/>
</dbReference>
<dbReference type="InterPro" id="IPR016194">
    <property type="entry name" value="SPOC-like_C_dom_sf"/>
</dbReference>
<organism evidence="5 7">
    <name type="scientific">Endobacter medicaginis</name>
    <dbReference type="NCBI Taxonomy" id="1181271"/>
    <lineage>
        <taxon>Bacteria</taxon>
        <taxon>Pseudomonadati</taxon>
        <taxon>Pseudomonadota</taxon>
        <taxon>Alphaproteobacteria</taxon>
        <taxon>Acetobacterales</taxon>
        <taxon>Acetobacteraceae</taxon>
        <taxon>Endobacter</taxon>
    </lineage>
</organism>
<dbReference type="AlphaFoldDB" id="A0A839UUG6"/>
<comment type="similarity">
    <text evidence="2">Belongs to the prokaryotic Ku family.</text>
</comment>
<evidence type="ECO:0000256" key="3">
    <source>
        <dbReference type="SAM" id="MobiDB-lite"/>
    </source>
</evidence>
<dbReference type="Gene3D" id="2.40.290.10">
    <property type="match status" value="1"/>
</dbReference>
<evidence type="ECO:0000256" key="1">
    <source>
        <dbReference type="ARBA" id="ARBA00023125"/>
    </source>
</evidence>
<evidence type="ECO:0000313" key="7">
    <source>
        <dbReference type="Proteomes" id="UP000557688"/>
    </source>
</evidence>
<keyword evidence="2" id="KW-0233">DNA recombination</keyword>
<dbReference type="SMART" id="SM00559">
    <property type="entry name" value="Ku78"/>
    <property type="match status" value="1"/>
</dbReference>
<keyword evidence="1 2" id="KW-0238">DNA-binding</keyword>
<name>A0A839UUG6_9PROT</name>
<evidence type="ECO:0000313" key="5">
    <source>
        <dbReference type="EMBL" id="MBB3172315.1"/>
    </source>
</evidence>
<dbReference type="GO" id="GO:0003690">
    <property type="term" value="F:double-stranded DNA binding"/>
    <property type="evidence" value="ECO:0007669"/>
    <property type="project" value="UniProtKB-UniRule"/>
</dbReference>
<dbReference type="EMBL" id="JABXXQ010000259">
    <property type="protein sequence ID" value="NVN30984.1"/>
    <property type="molecule type" value="Genomic_DNA"/>
</dbReference>
<dbReference type="PANTHER" id="PTHR41251">
    <property type="entry name" value="NON-HOMOLOGOUS END JOINING PROTEIN KU"/>
    <property type="match status" value="1"/>
</dbReference>
<dbReference type="PIRSF" id="PIRSF006493">
    <property type="entry name" value="Prok_Ku"/>
    <property type="match status" value="1"/>
</dbReference>
<dbReference type="PANTHER" id="PTHR41251:SF1">
    <property type="entry name" value="NON-HOMOLOGOUS END JOINING PROTEIN KU"/>
    <property type="match status" value="1"/>
</dbReference>
<evidence type="ECO:0000259" key="4">
    <source>
        <dbReference type="SMART" id="SM00559"/>
    </source>
</evidence>
<protein>
    <recommendedName>
        <fullName evidence="2">Non-homologous end joining protein Ku</fullName>
    </recommendedName>
</protein>
<keyword evidence="2" id="KW-0234">DNA repair</keyword>
<dbReference type="SUPFAM" id="SSF100939">
    <property type="entry name" value="SPOC domain-like"/>
    <property type="match status" value="1"/>
</dbReference>
<dbReference type="HAMAP" id="MF_01875">
    <property type="entry name" value="Prokaryotic_Ku"/>
    <property type="match status" value="1"/>
</dbReference>
<dbReference type="InterPro" id="IPR009187">
    <property type="entry name" value="Prok_Ku"/>
</dbReference>
<proteinExistence type="inferred from homology"/>
<feature type="region of interest" description="Disordered" evidence="3">
    <location>
        <begin position="263"/>
        <end position="282"/>
    </location>
</feature>
<comment type="caution">
    <text evidence="5">The sequence shown here is derived from an EMBL/GenBank/DDBJ whole genome shotgun (WGS) entry which is preliminary data.</text>
</comment>
<feature type="domain" description="Ku" evidence="4">
    <location>
        <begin position="58"/>
        <end position="187"/>
    </location>
</feature>
<gene>
    <name evidence="2" type="primary">ku</name>
    <name evidence="5" type="ORF">FHR90_000121</name>
    <name evidence="6" type="ORF">HUK83_11645</name>
</gene>
<dbReference type="Proteomes" id="UP000565205">
    <property type="component" value="Unassembled WGS sequence"/>
</dbReference>
<reference evidence="5 7" key="2">
    <citation type="submission" date="2020-08" db="EMBL/GenBank/DDBJ databases">
        <title>Genomic Encyclopedia of Type Strains, Phase III (KMG-III): the genomes of soil and plant-associated and newly described type strains.</title>
        <authorList>
            <person name="Whitman W."/>
        </authorList>
    </citation>
    <scope>NUCLEOTIDE SEQUENCE [LARGE SCALE GENOMIC DNA]</scope>
    <source>
        <strain evidence="5 7">CECT 8088</strain>
    </source>
</reference>
<dbReference type="GO" id="GO:0006303">
    <property type="term" value="P:double-strand break repair via nonhomologous end joining"/>
    <property type="evidence" value="ECO:0007669"/>
    <property type="project" value="UniProtKB-UniRule"/>
</dbReference>
<evidence type="ECO:0000256" key="2">
    <source>
        <dbReference type="HAMAP-Rule" id="MF_01875"/>
    </source>
</evidence>
<comment type="subunit">
    <text evidence="2">Homodimer. Interacts with LigD.</text>
</comment>
<sequence>MSRGPTRAIWRGQLRLALVSCPIALHPSRQASEGLHFHFINPATGNRVRNVTLDAQTDDELERRDLQRGYEIGRDRYVLLDDEDFEAARIETSSVLKIDKFVPTGSIDPIWFDTAYYLAPDGSGRDAADDVFVVLRDAIGKAEMAALSRLVIARRERAVAVMRLGEGMVLYTLHDAREVADPAALFDGLGRHKAEAEMVKLATQLVERQSGRFEPDDTEDRYQTRLREIIAAKAEGAEVTAPAAIEEDDNVVDLMAALRRSLGEDKPAKKRKARAKPARKAG</sequence>
<evidence type="ECO:0000313" key="6">
    <source>
        <dbReference type="EMBL" id="NVN30984.1"/>
    </source>
</evidence>
<keyword evidence="7" id="KW-1185">Reference proteome</keyword>
<feature type="compositionally biased region" description="Basic residues" evidence="3">
    <location>
        <begin position="268"/>
        <end position="282"/>
    </location>
</feature>
<dbReference type="RefSeq" id="WP_176624959.1">
    <property type="nucleotide sequence ID" value="NZ_JABXXQ010000259.1"/>
</dbReference>